<dbReference type="GO" id="GO:0016746">
    <property type="term" value="F:acyltransferase activity"/>
    <property type="evidence" value="ECO:0007669"/>
    <property type="project" value="UniProtKB-KW"/>
</dbReference>
<protein>
    <submittedName>
        <fullName evidence="4">Acyltransferase</fullName>
    </submittedName>
</protein>
<proteinExistence type="predicted"/>
<dbReference type="RefSeq" id="WP_215803077.1">
    <property type="nucleotide sequence ID" value="NZ_CP053881.1"/>
</dbReference>
<keyword evidence="1" id="KW-0812">Transmembrane</keyword>
<evidence type="ECO:0000259" key="2">
    <source>
        <dbReference type="Pfam" id="PF01757"/>
    </source>
</evidence>
<sequence>MHFRTDINGLRAIAVLSVVLYHFSIPGFSGGFSGVDIFFVISGYLMTGIIIGRLSSDRFTLAGFYLDRCRRIIPPLAVTIAVAASAGWFYLLPADYSTLAGHIRSSILFFSNIDYYSSINYFDTAENKKWLLHTWSLSVEWQFYMLYPIIILIGNRLFPTRINTLLTAGCAASFAFCLWQVESDRAAAFYLLPSRAWEMLAGGIVYQICSRSQTTNRYPVVWIGLALIAASVTLLDHSVAWPNAAALFPVIGTVLIIASGGKHNPILSNQIAQWFGKVSYSLYLWHWPIVVGLAYFELTGRRHMAAGFAASIIMAAISYYVVERPIRSKVHKMAGQKGAEWAAISVVLLLTVGIASAIIQAGGAPNRYPFALISTEQMAAERARYWVDGDKQHPVPKTGEKKIVVIGNSHGIDLTYALIESGLKGDITYIKTTFHCSNFGYTPNEPKQKAHCKSVLASVLESPSLATADVVLLHDDWGRYDAPGLDNMLKLVKKHTSAAIVVFGPKMKLTTDVMTIVKQAFEHKQTSVQMINNFARRFYNPSSIDINQKLLKQFAGRTDVSYIDMLSLQCGEKMECKILSTSDSSYLYFDDNHFTIKGARSLGASLSAAKPELYM</sequence>
<gene>
    <name evidence="4" type="ORF">HQ399_05485</name>
</gene>
<keyword evidence="1" id="KW-1133">Transmembrane helix</keyword>
<dbReference type="AlphaFoldDB" id="A0ABD7EL21"/>
<dbReference type="Pfam" id="PF01757">
    <property type="entry name" value="Acyl_transf_3"/>
    <property type="match status" value="1"/>
</dbReference>
<dbReference type="InterPro" id="IPR002656">
    <property type="entry name" value="Acyl_transf_3_dom"/>
</dbReference>
<dbReference type="EMBL" id="CP053881">
    <property type="protein sequence ID" value="QWL61733.1"/>
    <property type="molecule type" value="Genomic_DNA"/>
</dbReference>
<evidence type="ECO:0000259" key="3">
    <source>
        <dbReference type="Pfam" id="PF19040"/>
    </source>
</evidence>
<accession>A0ABD7EL21</accession>
<keyword evidence="4" id="KW-0808">Transferase</keyword>
<dbReference type="InterPro" id="IPR043968">
    <property type="entry name" value="SGNH"/>
</dbReference>
<feature type="transmembrane region" description="Helical" evidence="1">
    <location>
        <begin position="7"/>
        <end position="25"/>
    </location>
</feature>
<evidence type="ECO:0000256" key="1">
    <source>
        <dbReference type="SAM" id="Phobius"/>
    </source>
</evidence>
<dbReference type="InterPro" id="IPR050879">
    <property type="entry name" value="Acyltransferase_3"/>
</dbReference>
<feature type="transmembrane region" description="Helical" evidence="1">
    <location>
        <begin position="31"/>
        <end position="51"/>
    </location>
</feature>
<evidence type="ECO:0000313" key="5">
    <source>
        <dbReference type="Proteomes" id="UP000679312"/>
    </source>
</evidence>
<organism evidence="4 5">
    <name type="scientific">Aeromonas jandaei</name>
    <dbReference type="NCBI Taxonomy" id="650"/>
    <lineage>
        <taxon>Bacteria</taxon>
        <taxon>Pseudomonadati</taxon>
        <taxon>Pseudomonadota</taxon>
        <taxon>Gammaproteobacteria</taxon>
        <taxon>Aeromonadales</taxon>
        <taxon>Aeromonadaceae</taxon>
        <taxon>Aeromonas</taxon>
    </lineage>
</organism>
<dbReference type="Proteomes" id="UP000679312">
    <property type="component" value="Chromosome"/>
</dbReference>
<feature type="transmembrane region" description="Helical" evidence="1">
    <location>
        <begin position="304"/>
        <end position="322"/>
    </location>
</feature>
<feature type="domain" description="Acyltransferase 3" evidence="2">
    <location>
        <begin position="6"/>
        <end position="319"/>
    </location>
</feature>
<feature type="transmembrane region" description="Helical" evidence="1">
    <location>
        <begin position="141"/>
        <end position="158"/>
    </location>
</feature>
<name>A0ABD7EL21_AERJA</name>
<evidence type="ECO:0000313" key="4">
    <source>
        <dbReference type="EMBL" id="QWL61733.1"/>
    </source>
</evidence>
<feature type="transmembrane region" description="Helical" evidence="1">
    <location>
        <begin position="218"/>
        <end position="235"/>
    </location>
</feature>
<feature type="transmembrane region" description="Helical" evidence="1">
    <location>
        <begin position="342"/>
        <end position="363"/>
    </location>
</feature>
<dbReference type="PANTHER" id="PTHR23028:SF53">
    <property type="entry name" value="ACYL_TRANSF_3 DOMAIN-CONTAINING PROTEIN"/>
    <property type="match status" value="1"/>
</dbReference>
<reference evidence="4 5" key="1">
    <citation type="journal article" date="2021" name="Front. Microbiol.">
        <title>Prevalence and Genetic Analysis of Chromosomal mcr-3/7 in Aeromonas From U.S. Animal-Derived Samples.</title>
        <authorList>
            <person name="Wang Y."/>
            <person name="Hou N."/>
            <person name="Rasooly R."/>
            <person name="Gu Y."/>
            <person name="He X."/>
        </authorList>
    </citation>
    <scope>NUCLEOTIDE SEQUENCE [LARGE SCALE GENOMIC DNA]</scope>
    <source>
        <strain evidence="4 5">4608</strain>
    </source>
</reference>
<dbReference type="PANTHER" id="PTHR23028">
    <property type="entry name" value="ACETYLTRANSFERASE"/>
    <property type="match status" value="1"/>
</dbReference>
<keyword evidence="1" id="KW-0472">Membrane</keyword>
<feature type="transmembrane region" description="Helical" evidence="1">
    <location>
        <begin position="241"/>
        <end position="259"/>
    </location>
</feature>
<dbReference type="Pfam" id="PF19040">
    <property type="entry name" value="SGNH"/>
    <property type="match status" value="1"/>
</dbReference>
<keyword evidence="4" id="KW-0012">Acyltransferase</keyword>
<feature type="transmembrane region" description="Helical" evidence="1">
    <location>
        <begin position="72"/>
        <end position="91"/>
    </location>
</feature>
<feature type="domain" description="SGNH" evidence="3">
    <location>
        <begin position="396"/>
        <end position="604"/>
    </location>
</feature>
<feature type="transmembrane region" description="Helical" evidence="1">
    <location>
        <begin position="280"/>
        <end position="298"/>
    </location>
</feature>